<name>A0A8X6NCE9_NEPPI</name>
<dbReference type="AlphaFoldDB" id="A0A8X6NCE9"/>
<evidence type="ECO:0000313" key="2">
    <source>
        <dbReference type="Proteomes" id="UP000887013"/>
    </source>
</evidence>
<reference evidence="1" key="1">
    <citation type="submission" date="2020-08" db="EMBL/GenBank/DDBJ databases">
        <title>Multicomponent nature underlies the extraordinary mechanical properties of spider dragline silk.</title>
        <authorList>
            <person name="Kono N."/>
            <person name="Nakamura H."/>
            <person name="Mori M."/>
            <person name="Yoshida Y."/>
            <person name="Ohtoshi R."/>
            <person name="Malay A.D."/>
            <person name="Moran D.A.P."/>
            <person name="Tomita M."/>
            <person name="Numata K."/>
            <person name="Arakawa K."/>
        </authorList>
    </citation>
    <scope>NUCLEOTIDE SEQUENCE</scope>
</reference>
<protein>
    <submittedName>
        <fullName evidence="1">Uncharacterized protein</fullName>
    </submittedName>
</protein>
<proteinExistence type="predicted"/>
<dbReference type="Proteomes" id="UP000887013">
    <property type="component" value="Unassembled WGS sequence"/>
</dbReference>
<accession>A0A8X6NCE9</accession>
<organism evidence="1 2">
    <name type="scientific">Nephila pilipes</name>
    <name type="common">Giant wood spider</name>
    <name type="synonym">Nephila maculata</name>
    <dbReference type="NCBI Taxonomy" id="299642"/>
    <lineage>
        <taxon>Eukaryota</taxon>
        <taxon>Metazoa</taxon>
        <taxon>Ecdysozoa</taxon>
        <taxon>Arthropoda</taxon>
        <taxon>Chelicerata</taxon>
        <taxon>Arachnida</taxon>
        <taxon>Araneae</taxon>
        <taxon>Araneomorphae</taxon>
        <taxon>Entelegynae</taxon>
        <taxon>Araneoidea</taxon>
        <taxon>Nephilidae</taxon>
        <taxon>Nephila</taxon>
    </lineage>
</organism>
<evidence type="ECO:0000313" key="1">
    <source>
        <dbReference type="EMBL" id="GFT07336.1"/>
    </source>
</evidence>
<dbReference type="EMBL" id="BMAW01103087">
    <property type="protein sequence ID" value="GFT07336.1"/>
    <property type="molecule type" value="Genomic_DNA"/>
</dbReference>
<comment type="caution">
    <text evidence="1">The sequence shown here is derived from an EMBL/GenBank/DDBJ whole genome shotgun (WGS) entry which is preliminary data.</text>
</comment>
<keyword evidence="2" id="KW-1185">Reference proteome</keyword>
<sequence>MPFHRCDNNRRGPITFNRNSDESGWRISSRQELWADQQEDVCQLSCELERPSFAIIGFLSPSPTENRFGKSTCKYSSLPEVDLAVNLAVFPRVWPVATVVVWSRTHDRRQCRPGRLVRGLMLRDPPYGQFPRLACPGLSGSEIFPRGVVVGVQGVV</sequence>
<gene>
    <name evidence="1" type="ORF">NPIL_492801</name>
</gene>